<feature type="compositionally biased region" description="Basic and acidic residues" evidence="1">
    <location>
        <begin position="7"/>
        <end position="20"/>
    </location>
</feature>
<dbReference type="AlphaFoldDB" id="A0AAW0A9G9"/>
<protein>
    <submittedName>
        <fullName evidence="2">Uncharacterized protein</fullName>
    </submittedName>
</protein>
<feature type="region of interest" description="Disordered" evidence="1">
    <location>
        <begin position="534"/>
        <end position="857"/>
    </location>
</feature>
<feature type="compositionally biased region" description="Basic and acidic residues" evidence="1">
    <location>
        <begin position="495"/>
        <end position="505"/>
    </location>
</feature>
<evidence type="ECO:0000256" key="1">
    <source>
        <dbReference type="SAM" id="MobiDB-lite"/>
    </source>
</evidence>
<dbReference type="EMBL" id="JAWWNJ010000077">
    <property type="protein sequence ID" value="KAK7005773.1"/>
    <property type="molecule type" value="Genomic_DNA"/>
</dbReference>
<organism evidence="2 3">
    <name type="scientific">Favolaschia claudopus</name>
    <dbReference type="NCBI Taxonomy" id="2862362"/>
    <lineage>
        <taxon>Eukaryota</taxon>
        <taxon>Fungi</taxon>
        <taxon>Dikarya</taxon>
        <taxon>Basidiomycota</taxon>
        <taxon>Agaricomycotina</taxon>
        <taxon>Agaricomycetes</taxon>
        <taxon>Agaricomycetidae</taxon>
        <taxon>Agaricales</taxon>
        <taxon>Marasmiineae</taxon>
        <taxon>Mycenaceae</taxon>
        <taxon>Favolaschia</taxon>
    </lineage>
</organism>
<feature type="compositionally biased region" description="Polar residues" evidence="1">
    <location>
        <begin position="599"/>
        <end position="616"/>
    </location>
</feature>
<accession>A0AAW0A9G9</accession>
<feature type="compositionally biased region" description="Low complexity" evidence="1">
    <location>
        <begin position="723"/>
        <end position="737"/>
    </location>
</feature>
<feature type="region of interest" description="Disordered" evidence="1">
    <location>
        <begin position="409"/>
        <end position="512"/>
    </location>
</feature>
<feature type="compositionally biased region" description="Basic and acidic residues" evidence="1">
    <location>
        <begin position="558"/>
        <end position="578"/>
    </location>
</feature>
<feature type="compositionally biased region" description="Polar residues" evidence="1">
    <location>
        <begin position="451"/>
        <end position="464"/>
    </location>
</feature>
<feature type="compositionally biased region" description="Polar residues" evidence="1">
    <location>
        <begin position="21"/>
        <end position="44"/>
    </location>
</feature>
<feature type="compositionally biased region" description="Basic and acidic residues" evidence="1">
    <location>
        <begin position="430"/>
        <end position="441"/>
    </location>
</feature>
<feature type="region of interest" description="Disordered" evidence="1">
    <location>
        <begin position="1"/>
        <end position="71"/>
    </location>
</feature>
<feature type="compositionally biased region" description="Polar residues" evidence="1">
    <location>
        <begin position="327"/>
        <end position="344"/>
    </location>
</feature>
<feature type="compositionally biased region" description="Basic and acidic residues" evidence="1">
    <location>
        <begin position="740"/>
        <end position="752"/>
    </location>
</feature>
<keyword evidence="3" id="KW-1185">Reference proteome</keyword>
<feature type="compositionally biased region" description="Polar residues" evidence="1">
    <location>
        <begin position="691"/>
        <end position="701"/>
    </location>
</feature>
<dbReference type="Proteomes" id="UP001362999">
    <property type="component" value="Unassembled WGS sequence"/>
</dbReference>
<evidence type="ECO:0000313" key="2">
    <source>
        <dbReference type="EMBL" id="KAK7005773.1"/>
    </source>
</evidence>
<gene>
    <name evidence="2" type="ORF">R3P38DRAFT_3282926</name>
</gene>
<proteinExistence type="predicted"/>
<reference evidence="2 3" key="1">
    <citation type="journal article" date="2024" name="J Genomics">
        <title>Draft genome sequencing and assembly of Favolaschia claudopus CIRM-BRFM 2984 isolated from oak limbs.</title>
        <authorList>
            <person name="Navarro D."/>
            <person name="Drula E."/>
            <person name="Chaduli D."/>
            <person name="Cazenave R."/>
            <person name="Ahrendt S."/>
            <person name="Wang J."/>
            <person name="Lipzen A."/>
            <person name="Daum C."/>
            <person name="Barry K."/>
            <person name="Grigoriev I.V."/>
            <person name="Favel A."/>
            <person name="Rosso M.N."/>
            <person name="Martin F."/>
        </authorList>
    </citation>
    <scope>NUCLEOTIDE SEQUENCE [LARGE SCALE GENOMIC DNA]</scope>
    <source>
        <strain evidence="2 3">CIRM-BRFM 2984</strain>
    </source>
</reference>
<name>A0AAW0A9G9_9AGAR</name>
<feature type="region of interest" description="Disordered" evidence="1">
    <location>
        <begin position="326"/>
        <end position="379"/>
    </location>
</feature>
<feature type="compositionally biased region" description="Basic and acidic residues" evidence="1">
    <location>
        <begin position="767"/>
        <end position="787"/>
    </location>
</feature>
<feature type="compositionally biased region" description="Polar residues" evidence="1">
    <location>
        <begin position="805"/>
        <end position="844"/>
    </location>
</feature>
<feature type="compositionally biased region" description="Basic and acidic residues" evidence="1">
    <location>
        <begin position="845"/>
        <end position="857"/>
    </location>
</feature>
<evidence type="ECO:0000313" key="3">
    <source>
        <dbReference type="Proteomes" id="UP001362999"/>
    </source>
</evidence>
<sequence>MDQADSDTTRKSNRLVEKATKNIQPSQPDSPESAVSVSEFNSSPDPVKTSRQEGPDYDPNDSENPTANCMYASDGASMSVVQKQAVEKEMANCDQAMDRCIVTGEKVHHFCHMVEQRTSDSQVECLAGHWRWKGNFHRHMPLNVIKEDPTVHYMTDNHQATPIPEPRVIAQIKSFYFGEDSPNKLLALEEYPEGIFQAIKRPTKGWPCRMLPLDIDLHRRISRHVAKKDPQLKGVFNSTGNYQNHSYPYTNLNFSTHAHPVTLIWHAGSQIANLEDGRLEEIMQVFQERGARELITAVRDIVVLYELWELKLPTVDEAAGRTLPAVVQSTPRPTTASAESGYTDDSSETDDTQLTPGGVVAFGDASMHSPATDDGRVGAVISGSSSVGAVHSEQASLVHGVSAIEVPTQLGEKRKKHPTPPTPQGTVGDARGDESPSERAARMRKLAGGSSAASTKRLTFSNFPSAFGGSETASEPAKNDRRLPSIHRPGARSGQDSKDDDHSMSDDSDSYPIITGHELQEKLMAMQARFKASNVGAGPVDNPPVPSGTQSDSAARSMRSERKPHLRVEAKPILHRGDLGNGYRHSTFLAPMHRGGSGANKSNSATKTGSSGSGQSARLAGSAQPSRILPHQPDSSSERGTRSTSGATALSTELGRAQRPLPREKPAAVDPFQQTEASSSSNRSAHRREGTASSSHGQQSYGGFKVPDIPPFQFEGGRSQHDGSASSGMRRSAASGSVYARDEGTSHGRRESGSASGSHRSAPRASTSHEHEGDPGPRRTTQREGDVNRAAGAQALSRYVAPRGQSASSVTGQRSTESGTARSVTPGSESHGASSTQGRSVHATQNRERDKAERKRP</sequence>
<comment type="caution">
    <text evidence="2">The sequence shown here is derived from an EMBL/GenBank/DDBJ whole genome shotgun (WGS) entry which is preliminary data.</text>
</comment>